<dbReference type="Proteomes" id="UP001150217">
    <property type="component" value="Unassembled WGS sequence"/>
</dbReference>
<sequence length="681" mass="76342">MRTRDARSLIRDRPTRSTKSATATMAQLSDYESLFSTTRINRLLRPLRNKCSTLAVLGTRTASLSGCTTTYSSTKSFTQPDIPPLRILSLPASTTGLDETSGEWSRKIYAVRNAFNDIVEKTAGPRIQSGGDNAARLPSLSTLCAFVIGEHAEPDIEEDTTRFEEECSVDVVETLYNEIPALYRGSTLVSHSLHIILDECPLSPTLMKLLLDITLNNNLVQHSEIILRKYFLIALSPSPPTRSPPICHPAHSNFLVELLGYWEQKNNPSCVFFRTLDETMAMVGTYDIWVCKATTKLLLDCRKDPLQLASVSGNLVRFISRPELHLPSRQFSISAMARASPTETLRRSLRVWLECVLHYLLLPSQSADLHCFYDFLLVCKESWIHLAPDISTTVLPSPEQDVVSAIVSVTTLLLSQRLVAGHAFCQILSEKIRPSTTLFSLLISKTLVSSACLPDCIERIQTYGASLRNHGFLELEVSLWASTLREVENSELLLQRYAKDALHEYRNVLIDCVEDAEKRCYGSLDGGLLDIMNSPSVQRQKEWGDIASGRSKSKYTRRRQRLNSNENQYRVETRSDQSSTCRNDRGSTQPNKRPRLMPHRASSFTSLLSNALSNHVVLHEERDHLENGLVNRECLNDRADVVGQPQTDVGIEDLYGEDFECIIPSSDDCLDLLAYGISSPV</sequence>
<name>A0ABQ8VPS5_9AGAR</name>
<protein>
    <submittedName>
        <fullName evidence="2">Uncharacterized protein</fullName>
    </submittedName>
</protein>
<feature type="region of interest" description="Disordered" evidence="1">
    <location>
        <begin position="542"/>
        <end position="597"/>
    </location>
</feature>
<feature type="compositionally biased region" description="Basic residues" evidence="1">
    <location>
        <begin position="551"/>
        <end position="561"/>
    </location>
</feature>
<keyword evidence="3" id="KW-1185">Reference proteome</keyword>
<gene>
    <name evidence="2" type="ORF">C8R41DRAFT_916600</name>
</gene>
<evidence type="ECO:0000256" key="1">
    <source>
        <dbReference type="SAM" id="MobiDB-lite"/>
    </source>
</evidence>
<proteinExistence type="predicted"/>
<feature type="compositionally biased region" description="Polar residues" evidence="1">
    <location>
        <begin position="576"/>
        <end position="591"/>
    </location>
</feature>
<accession>A0ABQ8VPS5</accession>
<evidence type="ECO:0000313" key="2">
    <source>
        <dbReference type="EMBL" id="KAJ4498352.1"/>
    </source>
</evidence>
<feature type="region of interest" description="Disordered" evidence="1">
    <location>
        <begin position="1"/>
        <end position="23"/>
    </location>
</feature>
<evidence type="ECO:0000313" key="3">
    <source>
        <dbReference type="Proteomes" id="UP001150217"/>
    </source>
</evidence>
<feature type="compositionally biased region" description="Basic and acidic residues" evidence="1">
    <location>
        <begin position="1"/>
        <end position="15"/>
    </location>
</feature>
<reference evidence="2" key="1">
    <citation type="submission" date="2022-08" db="EMBL/GenBank/DDBJ databases">
        <title>A Global Phylogenomic Analysis of the Shiitake Genus Lentinula.</title>
        <authorList>
            <consortium name="DOE Joint Genome Institute"/>
            <person name="Sierra-Patev S."/>
            <person name="Min B."/>
            <person name="Naranjo-Ortiz M."/>
            <person name="Looney B."/>
            <person name="Konkel Z."/>
            <person name="Slot J.C."/>
            <person name="Sakamoto Y."/>
            <person name="Steenwyk J.L."/>
            <person name="Rokas A."/>
            <person name="Carro J."/>
            <person name="Camarero S."/>
            <person name="Ferreira P."/>
            <person name="Molpeceres G."/>
            <person name="Ruiz-Duenas F.J."/>
            <person name="Serrano A."/>
            <person name="Henrissat B."/>
            <person name="Drula E."/>
            <person name="Hughes K.W."/>
            <person name="Mata J.L."/>
            <person name="Ishikawa N.K."/>
            <person name="Vargas-Isla R."/>
            <person name="Ushijima S."/>
            <person name="Smith C.A."/>
            <person name="Ahrendt S."/>
            <person name="Andreopoulos W."/>
            <person name="He G."/>
            <person name="Labutti K."/>
            <person name="Lipzen A."/>
            <person name="Ng V."/>
            <person name="Riley R."/>
            <person name="Sandor L."/>
            <person name="Barry K."/>
            <person name="Martinez A.T."/>
            <person name="Xiao Y."/>
            <person name="Gibbons J.G."/>
            <person name="Terashima K."/>
            <person name="Grigoriev I.V."/>
            <person name="Hibbett D.S."/>
        </authorList>
    </citation>
    <scope>NUCLEOTIDE SEQUENCE</scope>
    <source>
        <strain evidence="2">RHP3577 ss4</strain>
    </source>
</reference>
<organism evidence="2 3">
    <name type="scientific">Lentinula lateritia</name>
    <dbReference type="NCBI Taxonomy" id="40482"/>
    <lineage>
        <taxon>Eukaryota</taxon>
        <taxon>Fungi</taxon>
        <taxon>Dikarya</taxon>
        <taxon>Basidiomycota</taxon>
        <taxon>Agaricomycotina</taxon>
        <taxon>Agaricomycetes</taxon>
        <taxon>Agaricomycetidae</taxon>
        <taxon>Agaricales</taxon>
        <taxon>Marasmiineae</taxon>
        <taxon>Omphalotaceae</taxon>
        <taxon>Lentinula</taxon>
    </lineage>
</organism>
<comment type="caution">
    <text evidence="2">The sequence shown here is derived from an EMBL/GenBank/DDBJ whole genome shotgun (WGS) entry which is preliminary data.</text>
</comment>
<dbReference type="EMBL" id="JANVFT010000016">
    <property type="protein sequence ID" value="KAJ4498352.1"/>
    <property type="molecule type" value="Genomic_DNA"/>
</dbReference>